<evidence type="ECO:0000313" key="4">
    <source>
        <dbReference type="Proteomes" id="UP001318860"/>
    </source>
</evidence>
<dbReference type="InterPro" id="IPR029058">
    <property type="entry name" value="AB_hydrolase_fold"/>
</dbReference>
<dbReference type="SUPFAM" id="SSF53474">
    <property type="entry name" value="alpha/beta-Hydrolases"/>
    <property type="match status" value="1"/>
</dbReference>
<dbReference type="Gene3D" id="3.40.50.1820">
    <property type="entry name" value="alpha/beta hydrolase"/>
    <property type="match status" value="1"/>
</dbReference>
<dbReference type="PANTHER" id="PTHR23024">
    <property type="entry name" value="ARYLACETAMIDE DEACETYLASE"/>
    <property type="match status" value="1"/>
</dbReference>
<feature type="domain" description="Alpha/beta hydrolase fold-3" evidence="2">
    <location>
        <begin position="169"/>
        <end position="390"/>
    </location>
</feature>
<name>A0ABR0XTI4_REHGL</name>
<comment type="similarity">
    <text evidence="1">Belongs to the 'GDXG' lipolytic enzyme family.</text>
</comment>
<evidence type="ECO:0000256" key="1">
    <source>
        <dbReference type="ARBA" id="ARBA00010515"/>
    </source>
</evidence>
<evidence type="ECO:0000259" key="2">
    <source>
        <dbReference type="Pfam" id="PF07859"/>
    </source>
</evidence>
<dbReference type="InterPro" id="IPR013094">
    <property type="entry name" value="AB_hydrolase_3"/>
</dbReference>
<dbReference type="PANTHER" id="PTHR23024:SF113">
    <property type="entry name" value="CARBOXYLESTERASE 8-RELATED"/>
    <property type="match status" value="1"/>
</dbReference>
<dbReference type="EMBL" id="JABTTQ020000002">
    <property type="protein sequence ID" value="KAK6162413.1"/>
    <property type="molecule type" value="Genomic_DNA"/>
</dbReference>
<dbReference type="Pfam" id="PF07859">
    <property type="entry name" value="Abhydrolase_3"/>
    <property type="match status" value="1"/>
</dbReference>
<protein>
    <recommendedName>
        <fullName evidence="2">Alpha/beta hydrolase fold-3 domain-containing protein</fullName>
    </recommendedName>
</protein>
<dbReference type="InterPro" id="IPR050466">
    <property type="entry name" value="Carboxylest/Gibb_receptor"/>
</dbReference>
<comment type="caution">
    <text evidence="3">The sequence shown here is derived from an EMBL/GenBank/DDBJ whole genome shotgun (WGS) entry which is preliminary data.</text>
</comment>
<sequence>MGRKQAQIHDKIDLHESGEEDGAPIDQLFFNDPDGFMICATNLIIKKAKYVFSKFIVQSEKTAKFPKRQMVKTIHTLVLFLFVCLSWQTIQAQQHTWQEAFQVLGISWNSDGTLNRTIQIPMVDPTPYADSKPTPTALSQDIYLSPYNKAYIRLYIPLNPPKNKKLPLIIYLHGGDFVLFSASTVIFHNFCNDIASQLPVVVASVEYRLAPENRLPAAYDDALNAIFWAKNQALGVGGRDPWMEYADFSRVYLLGSSAGANIVYHAALRALDFDIRPLQIKGLILNQAYFGGLKRTASEIRLKDDPYVALYVNDVLWTLALPKNLNRDHEFCNPISGGTYLGRVFRLPKLYIKGDYGDPLVDRSVQLVQFLQSCGRNVYYRFNQGGFHGIEIQNRTAAQQLYDDIKWFVNDISIAQKLPEGLTTTLHASQ</sequence>
<dbReference type="Proteomes" id="UP001318860">
    <property type="component" value="Unassembled WGS sequence"/>
</dbReference>
<gene>
    <name evidence="3" type="ORF">DH2020_002254</name>
</gene>
<reference evidence="3 4" key="1">
    <citation type="journal article" date="2021" name="Comput. Struct. Biotechnol. J.">
        <title>De novo genome assembly of the potent medicinal plant Rehmannia glutinosa using nanopore technology.</title>
        <authorList>
            <person name="Ma L."/>
            <person name="Dong C."/>
            <person name="Song C."/>
            <person name="Wang X."/>
            <person name="Zheng X."/>
            <person name="Niu Y."/>
            <person name="Chen S."/>
            <person name="Feng W."/>
        </authorList>
    </citation>
    <scope>NUCLEOTIDE SEQUENCE [LARGE SCALE GENOMIC DNA]</scope>
    <source>
        <strain evidence="3">DH-2019</strain>
    </source>
</reference>
<accession>A0ABR0XTI4</accession>
<evidence type="ECO:0000313" key="3">
    <source>
        <dbReference type="EMBL" id="KAK6162413.1"/>
    </source>
</evidence>
<organism evidence="3 4">
    <name type="scientific">Rehmannia glutinosa</name>
    <name type="common">Chinese foxglove</name>
    <dbReference type="NCBI Taxonomy" id="99300"/>
    <lineage>
        <taxon>Eukaryota</taxon>
        <taxon>Viridiplantae</taxon>
        <taxon>Streptophyta</taxon>
        <taxon>Embryophyta</taxon>
        <taxon>Tracheophyta</taxon>
        <taxon>Spermatophyta</taxon>
        <taxon>Magnoliopsida</taxon>
        <taxon>eudicotyledons</taxon>
        <taxon>Gunneridae</taxon>
        <taxon>Pentapetalae</taxon>
        <taxon>asterids</taxon>
        <taxon>lamiids</taxon>
        <taxon>Lamiales</taxon>
        <taxon>Orobanchaceae</taxon>
        <taxon>Rehmannieae</taxon>
        <taxon>Rehmannia</taxon>
    </lineage>
</organism>
<proteinExistence type="inferred from homology"/>
<keyword evidence="4" id="KW-1185">Reference proteome</keyword>